<keyword evidence="1" id="KW-0732">Signal</keyword>
<keyword evidence="3" id="KW-1185">Reference proteome</keyword>
<evidence type="ECO:0000313" key="2">
    <source>
        <dbReference type="EMBL" id="AFZ46465.1"/>
    </source>
</evidence>
<dbReference type="STRING" id="292563.Cyast_0486"/>
<reference evidence="3" key="1">
    <citation type="journal article" date="2013" name="Proc. Natl. Acad. Sci. U.S.A.">
        <title>Improving the coverage of the cyanobacterial phylum using diversity-driven genome sequencing.</title>
        <authorList>
            <person name="Shih P.M."/>
            <person name="Wu D."/>
            <person name="Latifi A."/>
            <person name="Axen S.D."/>
            <person name="Fewer D.P."/>
            <person name="Talla E."/>
            <person name="Calteau A."/>
            <person name="Cai F."/>
            <person name="Tandeau de Marsac N."/>
            <person name="Rippka R."/>
            <person name="Herdman M."/>
            <person name="Sivonen K."/>
            <person name="Coursin T."/>
            <person name="Laurent T."/>
            <person name="Goodwin L."/>
            <person name="Nolan M."/>
            <person name="Davenport K.W."/>
            <person name="Han C.S."/>
            <person name="Rubin E.M."/>
            <person name="Eisen J.A."/>
            <person name="Woyke T."/>
            <person name="Gugger M."/>
            <person name="Kerfeld C.A."/>
        </authorList>
    </citation>
    <scope>NUCLEOTIDE SEQUENCE [LARGE SCALE GENOMIC DNA]</scope>
    <source>
        <strain evidence="3">ATCC 29140 / PCC 7202</strain>
    </source>
</reference>
<dbReference type="HOGENOM" id="CLU_870739_0_0_3"/>
<organism evidence="2 3">
    <name type="scientific">Cyanobacterium stanieri (strain ATCC 29140 / PCC 7202)</name>
    <dbReference type="NCBI Taxonomy" id="292563"/>
    <lineage>
        <taxon>Bacteria</taxon>
        <taxon>Bacillati</taxon>
        <taxon>Cyanobacteriota</taxon>
        <taxon>Cyanophyceae</taxon>
        <taxon>Oscillatoriophycideae</taxon>
        <taxon>Chroococcales</taxon>
        <taxon>Geminocystaceae</taxon>
        <taxon>Cyanobacterium</taxon>
    </lineage>
</organism>
<evidence type="ECO:0000313" key="3">
    <source>
        <dbReference type="Proteomes" id="UP000010483"/>
    </source>
</evidence>
<dbReference type="BioCyc" id="CSTA292563:G1353-490-MONOMER"/>
<dbReference type="EMBL" id="CP003940">
    <property type="protein sequence ID" value="AFZ46465.1"/>
    <property type="molecule type" value="Genomic_DNA"/>
</dbReference>
<dbReference type="AlphaFoldDB" id="K9YJ83"/>
<name>K9YJ83_CYASC</name>
<protein>
    <submittedName>
        <fullName evidence="2">Uncharacterized protein</fullName>
    </submittedName>
</protein>
<dbReference type="Proteomes" id="UP000010483">
    <property type="component" value="Chromosome"/>
</dbReference>
<proteinExistence type="predicted"/>
<evidence type="ECO:0000256" key="1">
    <source>
        <dbReference type="SAM" id="SignalP"/>
    </source>
</evidence>
<gene>
    <name evidence="2" type="ordered locus">Cyast_0486</name>
</gene>
<feature type="signal peptide" evidence="1">
    <location>
        <begin position="1"/>
        <end position="30"/>
    </location>
</feature>
<sequence>MNRHITLCSRIVFYNLLALLLFGKSTLAQSDEYRDVGECTITNNQAHDKSLFSVFPNGANGCQFEEEIGHNSDTYRLRFDVGNNKNNSHIQVIDNQGRNHTVAIDDFIGISTSVTVSLLPLYDQHRPSLLINYVTYGNGFNNCTVNNMVVFDQNIPSGKIRVSADTLNIAEIQNNNPHSFNACFEFEDITDNGVLEALALDGRFGYQFSSGVGSAAPRRVMRFTNNELQDITHQHLPYLRQQAQSLWNLVLERSNEGNFEYFGYMGAYAGVKSLLGEYQEAKSLIQRRMDIDNSRNRYFGDDFITDLEAFLLSNNYGLR</sequence>
<accession>K9YJ83</accession>
<feature type="chain" id="PRO_5003938338" evidence="1">
    <location>
        <begin position="31"/>
        <end position="319"/>
    </location>
</feature>
<dbReference type="KEGG" id="csn:Cyast_0486"/>